<dbReference type="PANTHER" id="PTHR47506">
    <property type="entry name" value="TRANSCRIPTIONAL REGULATORY PROTEIN"/>
    <property type="match status" value="1"/>
</dbReference>
<evidence type="ECO:0000313" key="7">
    <source>
        <dbReference type="Proteomes" id="UP000095649"/>
    </source>
</evidence>
<dbReference type="InterPro" id="IPR001647">
    <property type="entry name" value="HTH_TetR"/>
</dbReference>
<protein>
    <submittedName>
        <fullName evidence="6">HTH-type transcriptional repressor KstR2</fullName>
    </submittedName>
</protein>
<evidence type="ECO:0000256" key="2">
    <source>
        <dbReference type="ARBA" id="ARBA00023125"/>
    </source>
</evidence>
<dbReference type="Pfam" id="PF00440">
    <property type="entry name" value="TetR_N"/>
    <property type="match status" value="1"/>
</dbReference>
<name>A0A173VAW7_9FIRM</name>
<evidence type="ECO:0000256" key="3">
    <source>
        <dbReference type="ARBA" id="ARBA00023163"/>
    </source>
</evidence>
<evidence type="ECO:0000259" key="5">
    <source>
        <dbReference type="PROSITE" id="PS50977"/>
    </source>
</evidence>
<evidence type="ECO:0000256" key="4">
    <source>
        <dbReference type="PROSITE-ProRule" id="PRU00335"/>
    </source>
</evidence>
<gene>
    <name evidence="6" type="primary">kstR2</name>
    <name evidence="6" type="ORF">ERS852582_02665</name>
</gene>
<organism evidence="6 7">
    <name type="scientific">Faecalibacterium prausnitzii</name>
    <dbReference type="NCBI Taxonomy" id="853"/>
    <lineage>
        <taxon>Bacteria</taxon>
        <taxon>Bacillati</taxon>
        <taxon>Bacillota</taxon>
        <taxon>Clostridia</taxon>
        <taxon>Eubacteriales</taxon>
        <taxon>Oscillospiraceae</taxon>
        <taxon>Faecalibacterium</taxon>
    </lineage>
</organism>
<dbReference type="PROSITE" id="PS50977">
    <property type="entry name" value="HTH_TETR_2"/>
    <property type="match status" value="1"/>
</dbReference>
<keyword evidence="1" id="KW-0805">Transcription regulation</keyword>
<feature type="domain" description="HTH tetR-type" evidence="5">
    <location>
        <begin position="8"/>
        <end position="68"/>
    </location>
</feature>
<dbReference type="PROSITE" id="PS01081">
    <property type="entry name" value="HTH_TETR_1"/>
    <property type="match status" value="1"/>
</dbReference>
<evidence type="ECO:0000256" key="1">
    <source>
        <dbReference type="ARBA" id="ARBA00023015"/>
    </source>
</evidence>
<dbReference type="SUPFAM" id="SSF46689">
    <property type="entry name" value="Homeodomain-like"/>
    <property type="match status" value="1"/>
</dbReference>
<accession>A0A173VAW7</accession>
<dbReference type="GO" id="GO:0003677">
    <property type="term" value="F:DNA binding"/>
    <property type="evidence" value="ECO:0007669"/>
    <property type="project" value="UniProtKB-UniRule"/>
</dbReference>
<dbReference type="AlphaFoldDB" id="A0A173VAW7"/>
<keyword evidence="2 4" id="KW-0238">DNA-binding</keyword>
<dbReference type="PRINTS" id="PR00455">
    <property type="entry name" value="HTHTETR"/>
</dbReference>
<dbReference type="InterPro" id="IPR009057">
    <property type="entry name" value="Homeodomain-like_sf"/>
</dbReference>
<dbReference type="EMBL" id="CYXN01000040">
    <property type="protein sequence ID" value="CUN23305.1"/>
    <property type="molecule type" value="Genomic_DNA"/>
</dbReference>
<proteinExistence type="predicted"/>
<dbReference type="Proteomes" id="UP000095649">
    <property type="component" value="Unassembled WGS sequence"/>
</dbReference>
<feature type="DNA-binding region" description="H-T-H motif" evidence="4">
    <location>
        <begin position="31"/>
        <end position="50"/>
    </location>
</feature>
<dbReference type="InterPro" id="IPR023772">
    <property type="entry name" value="DNA-bd_HTH_TetR-type_CS"/>
</dbReference>
<sequence>MPRNKYPEQTVEKILDAAALLFLQKGYQNTTLQDIIDATKLSKGAVYHHFRSKEEIAQRVGDRLGDQMWEPLRHIRDDPALTGLQKLQAVFAASFAGQRQQQIAQTLPHLCSNPQFLAMELTNIEAHLAPECIAPMIRQGMADGSIHTADANALAEALFVLADIWLSPQTRPTTPAQQRARNLVFQQMTHALGLDLLTDAQAEQLVQLCTPVKG</sequence>
<evidence type="ECO:0000313" key="6">
    <source>
        <dbReference type="EMBL" id="CUN23305.1"/>
    </source>
</evidence>
<dbReference type="Gene3D" id="1.10.357.10">
    <property type="entry name" value="Tetracycline Repressor, domain 2"/>
    <property type="match status" value="1"/>
</dbReference>
<dbReference type="OrthoDB" id="9814200at2"/>
<reference evidence="6 7" key="1">
    <citation type="submission" date="2015-09" db="EMBL/GenBank/DDBJ databases">
        <authorList>
            <consortium name="Pathogen Informatics"/>
        </authorList>
    </citation>
    <scope>NUCLEOTIDE SEQUENCE [LARGE SCALE GENOMIC DNA]</scope>
    <source>
        <strain evidence="6 7">2789STDY5834970</strain>
    </source>
</reference>
<keyword evidence="3" id="KW-0804">Transcription</keyword>
<dbReference type="RefSeq" id="WP_055186952.1">
    <property type="nucleotide sequence ID" value="NZ_CYXN01000040.1"/>
</dbReference>
<dbReference type="PANTHER" id="PTHR47506:SF1">
    <property type="entry name" value="HTH-TYPE TRANSCRIPTIONAL REGULATOR YJDC"/>
    <property type="match status" value="1"/>
</dbReference>